<gene>
    <name evidence="7" type="ORF">ABB55_04905</name>
</gene>
<dbReference type="Proteomes" id="UP000048984">
    <property type="component" value="Unassembled WGS sequence"/>
</dbReference>
<keyword evidence="3" id="KW-0804">Transcription</keyword>
<dbReference type="AlphaFoldDB" id="A0A0P6VKJ1"/>
<evidence type="ECO:0000313" key="7">
    <source>
        <dbReference type="EMBL" id="KPL51650.1"/>
    </source>
</evidence>
<keyword evidence="5" id="KW-0472">Membrane</keyword>
<dbReference type="Pfam" id="PF12833">
    <property type="entry name" value="HTH_18"/>
    <property type="match status" value="1"/>
</dbReference>
<dbReference type="PANTHER" id="PTHR43280:SF29">
    <property type="entry name" value="ARAC-FAMILY TRANSCRIPTIONAL REGULATOR"/>
    <property type="match status" value="1"/>
</dbReference>
<dbReference type="Gene3D" id="1.10.10.60">
    <property type="entry name" value="Homeodomain-like"/>
    <property type="match status" value="1"/>
</dbReference>
<comment type="caution">
    <text evidence="7">The sequence shown here is derived from an EMBL/GenBank/DDBJ whole genome shotgun (WGS) entry which is preliminary data.</text>
</comment>
<evidence type="ECO:0000259" key="6">
    <source>
        <dbReference type="PROSITE" id="PS01124"/>
    </source>
</evidence>
<feature type="transmembrane region" description="Helical" evidence="5">
    <location>
        <begin position="6"/>
        <end position="23"/>
    </location>
</feature>
<dbReference type="STRING" id="665126.ABB55_04905"/>
<accession>A0A0P6VKJ1</accession>
<organism evidence="7 8">
    <name type="scientific">Prosthecodimorpha hirschii</name>
    <dbReference type="NCBI Taxonomy" id="665126"/>
    <lineage>
        <taxon>Bacteria</taxon>
        <taxon>Pseudomonadati</taxon>
        <taxon>Pseudomonadota</taxon>
        <taxon>Alphaproteobacteria</taxon>
        <taxon>Hyphomicrobiales</taxon>
        <taxon>Ancalomicrobiaceae</taxon>
        <taxon>Prosthecodimorpha</taxon>
    </lineage>
</organism>
<feature type="transmembrane region" description="Helical" evidence="5">
    <location>
        <begin position="64"/>
        <end position="81"/>
    </location>
</feature>
<protein>
    <recommendedName>
        <fullName evidence="6">HTH araC/xylS-type domain-containing protein</fullName>
    </recommendedName>
</protein>
<dbReference type="GO" id="GO:0043565">
    <property type="term" value="F:sequence-specific DNA binding"/>
    <property type="evidence" value="ECO:0007669"/>
    <property type="project" value="InterPro"/>
</dbReference>
<dbReference type="PROSITE" id="PS01124">
    <property type="entry name" value="HTH_ARAC_FAMILY_2"/>
    <property type="match status" value="1"/>
</dbReference>
<sequence>MLAIPVPYVAALMLSVLLARMALAPDRRDPFRPAMLFTGAAIVLLILVGLRWQTDWLAVRILRPIMAMALPPLAWFAFAGGPVRGLRLLAHGAPVALMVAAVAVRRPIPVPVDALLALSFLGYGAALAWRLRRNADGIEGVRLEDSASVRSAGLVAAAALGLSGLVDLAIALDLGFGEGLAAPMIVAAADSLLTVGAAVASATLDRASPAAEAAGAPDAATAEPRSAADAAGGEPDIPDGGVDDDAIVRALDEVIRNRRLFADTDLTLDRLARRSGVPARRISAAVNRSRGLNISQFLNDYRIAEACRLLDQTDLPVTAVMFDSGFLTKSNFNREFRRVTGMSPTDWRRREQSHADGPGC</sequence>
<evidence type="ECO:0000256" key="5">
    <source>
        <dbReference type="SAM" id="Phobius"/>
    </source>
</evidence>
<keyword evidence="1" id="KW-0805">Transcription regulation</keyword>
<evidence type="ECO:0000256" key="3">
    <source>
        <dbReference type="ARBA" id="ARBA00023163"/>
    </source>
</evidence>
<reference evidence="7 8" key="2">
    <citation type="submission" date="2015-10" db="EMBL/GenBank/DDBJ databases">
        <title>Draft Genome Sequence of Prosthecomicrobium hirschii ATCC 27832.</title>
        <authorList>
            <person name="Daniel J."/>
            <person name="Givan S.A."/>
            <person name="Brun Y.V."/>
            <person name="Brown P.J."/>
        </authorList>
    </citation>
    <scope>NUCLEOTIDE SEQUENCE [LARGE SCALE GENOMIC DNA]</scope>
    <source>
        <strain evidence="7 8">16</strain>
    </source>
</reference>
<dbReference type="InterPro" id="IPR018060">
    <property type="entry name" value="HTH_AraC"/>
</dbReference>
<keyword evidence="8" id="KW-1185">Reference proteome</keyword>
<dbReference type="RefSeq" id="WP_054357812.1">
    <property type="nucleotide sequence ID" value="NZ_LJYW01000001.1"/>
</dbReference>
<evidence type="ECO:0000256" key="2">
    <source>
        <dbReference type="ARBA" id="ARBA00023125"/>
    </source>
</evidence>
<reference evidence="7 8" key="1">
    <citation type="submission" date="2015-09" db="EMBL/GenBank/DDBJ databases">
        <authorList>
            <person name="Jackson K.R."/>
            <person name="Lunt B.L."/>
            <person name="Fisher J.N.B."/>
            <person name="Gardner A.V."/>
            <person name="Bailey M.E."/>
            <person name="Deus L.M."/>
            <person name="Earl A.S."/>
            <person name="Gibby P.D."/>
            <person name="Hartmann K.A."/>
            <person name="Liu J.E."/>
            <person name="Manci A.M."/>
            <person name="Nielsen D.A."/>
            <person name="Solomon M.B."/>
            <person name="Breakwell D.P."/>
            <person name="Burnett S.H."/>
            <person name="Grose J.H."/>
        </authorList>
    </citation>
    <scope>NUCLEOTIDE SEQUENCE [LARGE SCALE GENOMIC DNA]</scope>
    <source>
        <strain evidence="7 8">16</strain>
    </source>
</reference>
<dbReference type="SMART" id="SM00342">
    <property type="entry name" value="HTH_ARAC"/>
    <property type="match status" value="1"/>
</dbReference>
<feature type="region of interest" description="Disordered" evidence="4">
    <location>
        <begin position="212"/>
        <end position="242"/>
    </location>
</feature>
<feature type="transmembrane region" description="Helical" evidence="5">
    <location>
        <begin position="35"/>
        <end position="52"/>
    </location>
</feature>
<evidence type="ECO:0000256" key="4">
    <source>
        <dbReference type="SAM" id="MobiDB-lite"/>
    </source>
</evidence>
<feature type="transmembrane region" description="Helical" evidence="5">
    <location>
        <begin position="152"/>
        <end position="174"/>
    </location>
</feature>
<keyword evidence="5" id="KW-0812">Transmembrane</keyword>
<keyword evidence="5" id="KW-1133">Transmembrane helix</keyword>
<feature type="transmembrane region" description="Helical" evidence="5">
    <location>
        <begin position="114"/>
        <end position="131"/>
    </location>
</feature>
<keyword evidence="2" id="KW-0238">DNA-binding</keyword>
<proteinExistence type="predicted"/>
<dbReference type="PANTHER" id="PTHR43280">
    <property type="entry name" value="ARAC-FAMILY TRANSCRIPTIONAL REGULATOR"/>
    <property type="match status" value="1"/>
</dbReference>
<dbReference type="GO" id="GO:0003700">
    <property type="term" value="F:DNA-binding transcription factor activity"/>
    <property type="evidence" value="ECO:0007669"/>
    <property type="project" value="InterPro"/>
</dbReference>
<feature type="domain" description="HTH araC/xylS-type" evidence="6">
    <location>
        <begin position="245"/>
        <end position="350"/>
    </location>
</feature>
<dbReference type="SUPFAM" id="SSF46689">
    <property type="entry name" value="Homeodomain-like"/>
    <property type="match status" value="1"/>
</dbReference>
<feature type="compositionally biased region" description="Low complexity" evidence="4">
    <location>
        <begin position="212"/>
        <end position="224"/>
    </location>
</feature>
<dbReference type="InterPro" id="IPR009057">
    <property type="entry name" value="Homeodomain-like_sf"/>
</dbReference>
<evidence type="ECO:0000256" key="1">
    <source>
        <dbReference type="ARBA" id="ARBA00023015"/>
    </source>
</evidence>
<evidence type="ECO:0000313" key="8">
    <source>
        <dbReference type="Proteomes" id="UP000048984"/>
    </source>
</evidence>
<dbReference type="EMBL" id="LJYW01000001">
    <property type="protein sequence ID" value="KPL51650.1"/>
    <property type="molecule type" value="Genomic_DNA"/>
</dbReference>
<name>A0A0P6VKJ1_9HYPH</name>